<evidence type="ECO:0000259" key="2">
    <source>
        <dbReference type="SMART" id="SM00717"/>
    </source>
</evidence>
<keyword evidence="4" id="KW-1185">Reference proteome</keyword>
<feature type="region of interest" description="Disordered" evidence="1">
    <location>
        <begin position="56"/>
        <end position="96"/>
    </location>
</feature>
<dbReference type="InterPro" id="IPR001005">
    <property type="entry name" value="SANT/Myb"/>
</dbReference>
<dbReference type="SMART" id="SM00717">
    <property type="entry name" value="SANT"/>
    <property type="match status" value="1"/>
</dbReference>
<comment type="caution">
    <text evidence="3">The sequence shown here is derived from an EMBL/GenBank/DDBJ whole genome shotgun (WGS) entry which is preliminary data.</text>
</comment>
<dbReference type="CDD" id="cd00167">
    <property type="entry name" value="SANT"/>
    <property type="match status" value="1"/>
</dbReference>
<evidence type="ECO:0000313" key="3">
    <source>
        <dbReference type="EMBL" id="CAL6072487.1"/>
    </source>
</evidence>
<reference evidence="3 4" key="1">
    <citation type="submission" date="2024-07" db="EMBL/GenBank/DDBJ databases">
        <authorList>
            <person name="Akdeniz Z."/>
        </authorList>
    </citation>
    <scope>NUCLEOTIDE SEQUENCE [LARGE SCALE GENOMIC DNA]</scope>
</reference>
<dbReference type="SUPFAM" id="SSF46689">
    <property type="entry name" value="Homeodomain-like"/>
    <property type="match status" value="1"/>
</dbReference>
<dbReference type="Gene3D" id="1.10.10.60">
    <property type="entry name" value="Homeodomain-like"/>
    <property type="match status" value="1"/>
</dbReference>
<feature type="domain" description="Myb-like" evidence="2">
    <location>
        <begin position="10"/>
        <end position="58"/>
    </location>
</feature>
<sequence length="96" mass="11507">MSSTQQNKKVYQKWNTQDKKLFIKLHKVHGTAFEKYQSSFPSRTVQQIRSFYYNEINQQKNNRKKSQKNLDEAKESKTNRSENGDESLHLSIDFFE</sequence>
<feature type="compositionally biased region" description="Basic and acidic residues" evidence="1">
    <location>
        <begin position="68"/>
        <end position="88"/>
    </location>
</feature>
<gene>
    <name evidence="3" type="ORF">HINF_LOCUS55649</name>
</gene>
<evidence type="ECO:0000313" key="4">
    <source>
        <dbReference type="Proteomes" id="UP001642409"/>
    </source>
</evidence>
<name>A0ABP1KYA9_9EUKA</name>
<dbReference type="Proteomes" id="UP001642409">
    <property type="component" value="Unassembled WGS sequence"/>
</dbReference>
<dbReference type="Pfam" id="PF00249">
    <property type="entry name" value="Myb_DNA-binding"/>
    <property type="match status" value="1"/>
</dbReference>
<evidence type="ECO:0000256" key="1">
    <source>
        <dbReference type="SAM" id="MobiDB-lite"/>
    </source>
</evidence>
<dbReference type="InterPro" id="IPR009057">
    <property type="entry name" value="Homeodomain-like_sf"/>
</dbReference>
<protein>
    <recommendedName>
        <fullName evidence="2">Myb-like domain-containing protein</fullName>
    </recommendedName>
</protein>
<dbReference type="EMBL" id="CAXDID020000295">
    <property type="protein sequence ID" value="CAL6072487.1"/>
    <property type="molecule type" value="Genomic_DNA"/>
</dbReference>
<proteinExistence type="predicted"/>
<organism evidence="3 4">
    <name type="scientific">Hexamita inflata</name>
    <dbReference type="NCBI Taxonomy" id="28002"/>
    <lineage>
        <taxon>Eukaryota</taxon>
        <taxon>Metamonada</taxon>
        <taxon>Diplomonadida</taxon>
        <taxon>Hexamitidae</taxon>
        <taxon>Hexamitinae</taxon>
        <taxon>Hexamita</taxon>
    </lineage>
</organism>
<accession>A0ABP1KYA9</accession>